<evidence type="ECO:0000313" key="2">
    <source>
        <dbReference type="EMBL" id="XBP91047.1"/>
    </source>
</evidence>
<protein>
    <recommendedName>
        <fullName evidence="4">Alpha/beta hydrolase</fullName>
    </recommendedName>
</protein>
<feature type="transmembrane region" description="Helical" evidence="1">
    <location>
        <begin position="161"/>
        <end position="184"/>
    </location>
</feature>
<sequence>MRPARSRFAALLVLAALLPAVEAAVLARLHFRAALGLASQVTAVRPYASYHDLRWVLVYHDSWFWFVVEFVGATVLRGLLSAVLIALAWPARQERPSSRWLVRRNLEIAALSNLLISPWAALSVAAAGVALSWYLFASVVPLLFLSPFLQRSGVVGEWWRGLPSVELVGWSMLNFAVLTVAGAITSSSTGWWVVPVAALTGLVNGLLWQRTVRAALLPGRIRLARVPVAPIAFLLALLTPLAAQTLIGITAGGKGEWRPPVVSENLPESVSHAVIALAGYDSRYDGRPPTDPLVERFSYRGLDGQERPLPYDSIDTHQSLELSAERLATQVDTLHRRTGRPVALVGQSEGAMVARTFLELRPRSPVDTVLLFSPLVRSGRAYYPPPDATRGWGLATGWELRGLFAVTNLVRRTKDEPDEPFIRSILDNAPFYRNGTLCPVPGVLMVAFLPTVSAAEAPPGQYSDIPTFQVPGFHGGVIGRQVAQQRLIDVLASGRAVKLRRAEYAPLQRLSAAWQAPPLALSVNPAWRDRRAPDPAFTGRVCQGR</sequence>
<dbReference type="InterPro" id="IPR029058">
    <property type="entry name" value="AB_hydrolase_fold"/>
</dbReference>
<dbReference type="AlphaFoldDB" id="A0AAU7M0S9"/>
<feature type="transmembrane region" description="Helical" evidence="1">
    <location>
        <begin position="63"/>
        <end position="87"/>
    </location>
</feature>
<dbReference type="EMBL" id="CP159342">
    <property type="protein sequence ID" value="XCH71745.1"/>
    <property type="molecule type" value="Genomic_DNA"/>
</dbReference>
<evidence type="ECO:0000313" key="3">
    <source>
        <dbReference type="EMBL" id="XCH71745.1"/>
    </source>
</evidence>
<name>A0AAU7M0S9_9ACTN</name>
<proteinExistence type="predicted"/>
<dbReference type="RefSeq" id="WP_350930596.1">
    <property type="nucleotide sequence ID" value="NZ_CP157762.1"/>
</dbReference>
<dbReference type="EMBL" id="CP157762">
    <property type="protein sequence ID" value="XBP91047.1"/>
    <property type="molecule type" value="Genomic_DNA"/>
</dbReference>
<evidence type="ECO:0000256" key="1">
    <source>
        <dbReference type="SAM" id="Phobius"/>
    </source>
</evidence>
<keyword evidence="1" id="KW-0812">Transmembrane</keyword>
<dbReference type="Gene3D" id="3.40.50.1820">
    <property type="entry name" value="alpha/beta hydrolase"/>
    <property type="match status" value="1"/>
</dbReference>
<feature type="transmembrane region" description="Helical" evidence="1">
    <location>
        <begin position="108"/>
        <end position="127"/>
    </location>
</feature>
<organism evidence="2">
    <name type="scientific">Micromonospora sp. CCTCC AA 2012012</name>
    <dbReference type="NCBI Taxonomy" id="3111921"/>
    <lineage>
        <taxon>Bacteria</taxon>
        <taxon>Bacillati</taxon>
        <taxon>Actinomycetota</taxon>
        <taxon>Actinomycetes</taxon>
        <taxon>Micromonosporales</taxon>
        <taxon>Micromonosporaceae</taxon>
        <taxon>Micromonospora</taxon>
    </lineage>
</organism>
<feature type="transmembrane region" description="Helical" evidence="1">
    <location>
        <begin position="228"/>
        <end position="249"/>
    </location>
</feature>
<reference evidence="2" key="1">
    <citation type="submission" date="2024-01" db="EMBL/GenBank/DDBJ databases">
        <title>The genome sequence of Micromonospora mangrovi CCTCC AA 2012012.</title>
        <authorList>
            <person name="Gao J."/>
        </authorList>
    </citation>
    <scope>NUCLEOTIDE SEQUENCE</scope>
    <source>
        <strain evidence="2">CCTCC AA 2012012</strain>
    </source>
</reference>
<feature type="transmembrane region" description="Helical" evidence="1">
    <location>
        <begin position="190"/>
        <end position="208"/>
    </location>
</feature>
<evidence type="ECO:0008006" key="4">
    <source>
        <dbReference type="Google" id="ProtNLM"/>
    </source>
</evidence>
<gene>
    <name evidence="3" type="ORF">ABUL08_15360</name>
    <name evidence="2" type="ORF">VK199_15295</name>
</gene>
<accession>A0AAU7M0S9</accession>
<feature type="transmembrane region" description="Helical" evidence="1">
    <location>
        <begin position="133"/>
        <end position="149"/>
    </location>
</feature>
<dbReference type="SUPFAM" id="SSF53474">
    <property type="entry name" value="alpha/beta-Hydrolases"/>
    <property type="match status" value="1"/>
</dbReference>
<reference evidence="3" key="2">
    <citation type="submission" date="2024-06" db="EMBL/GenBank/DDBJ databases">
        <title>Micromonospora mangrovi CCTCC AA 2012012 genome sequences.</title>
        <authorList>
            <person name="Gao J."/>
        </authorList>
    </citation>
    <scope>NUCLEOTIDE SEQUENCE</scope>
    <source>
        <strain evidence="3">CCTCC AA 2012012</strain>
    </source>
</reference>
<keyword evidence="1" id="KW-0472">Membrane</keyword>
<keyword evidence="1" id="KW-1133">Transmembrane helix</keyword>